<dbReference type="GO" id="GO:0031398">
    <property type="term" value="P:positive regulation of protein ubiquitination"/>
    <property type="evidence" value="ECO:0007669"/>
    <property type="project" value="TreeGrafter"/>
</dbReference>
<reference evidence="5 6" key="1">
    <citation type="submission" date="2024-01" db="EMBL/GenBank/DDBJ databases">
        <title>The genome of the rayed Mediterranean limpet Patella caerulea (Linnaeus, 1758).</title>
        <authorList>
            <person name="Anh-Thu Weber A."/>
            <person name="Halstead-Nussloch G."/>
        </authorList>
    </citation>
    <scope>NUCLEOTIDE SEQUENCE [LARGE SCALE GENOMIC DNA]</scope>
    <source>
        <strain evidence="5">AATW-2023a</strain>
        <tissue evidence="5">Whole specimen</tissue>
    </source>
</reference>
<dbReference type="Pfam" id="PF17221">
    <property type="entry name" value="COMMD1_N"/>
    <property type="match status" value="1"/>
</dbReference>
<dbReference type="GO" id="GO:1902306">
    <property type="term" value="P:negative regulation of sodium ion transmembrane transport"/>
    <property type="evidence" value="ECO:0007669"/>
    <property type="project" value="TreeGrafter"/>
</dbReference>
<dbReference type="PROSITE" id="PS51269">
    <property type="entry name" value="COMM"/>
    <property type="match status" value="1"/>
</dbReference>
<dbReference type="InterPro" id="IPR017920">
    <property type="entry name" value="COMM"/>
</dbReference>
<dbReference type="GO" id="GO:0055070">
    <property type="term" value="P:copper ion homeostasis"/>
    <property type="evidence" value="ECO:0007669"/>
    <property type="project" value="InterPro"/>
</dbReference>
<dbReference type="InterPro" id="IPR033776">
    <property type="entry name" value="COMMD1_N"/>
</dbReference>
<comment type="similarity">
    <text evidence="2">Belongs to the COMM domain-containing protein 1 family.</text>
</comment>
<dbReference type="EMBL" id="JAZGQO010000007">
    <property type="protein sequence ID" value="KAK6183078.1"/>
    <property type="molecule type" value="Genomic_DNA"/>
</dbReference>
<dbReference type="PANTHER" id="PTHR21199:SF1">
    <property type="entry name" value="COMM DOMAIN-CONTAINING PROTEIN 1"/>
    <property type="match status" value="1"/>
</dbReference>
<organism evidence="5 6">
    <name type="scientific">Patella caerulea</name>
    <name type="common">Rayed Mediterranean limpet</name>
    <dbReference type="NCBI Taxonomy" id="87958"/>
    <lineage>
        <taxon>Eukaryota</taxon>
        <taxon>Metazoa</taxon>
        <taxon>Spiralia</taxon>
        <taxon>Lophotrochozoa</taxon>
        <taxon>Mollusca</taxon>
        <taxon>Gastropoda</taxon>
        <taxon>Patellogastropoda</taxon>
        <taxon>Patelloidea</taxon>
        <taxon>Patellidae</taxon>
        <taxon>Patella</taxon>
    </lineage>
</organism>
<evidence type="ECO:0000259" key="4">
    <source>
        <dbReference type="PROSITE" id="PS51269"/>
    </source>
</evidence>
<evidence type="ECO:0000313" key="6">
    <source>
        <dbReference type="Proteomes" id="UP001347796"/>
    </source>
</evidence>
<protein>
    <recommendedName>
        <fullName evidence="1">COMM domain-containing protein 1</fullName>
    </recommendedName>
</protein>
<evidence type="ECO:0000256" key="2">
    <source>
        <dbReference type="ARBA" id="ARBA00093455"/>
    </source>
</evidence>
<evidence type="ECO:0000256" key="3">
    <source>
        <dbReference type="SAM" id="Coils"/>
    </source>
</evidence>
<dbReference type="Pfam" id="PF07258">
    <property type="entry name" value="COMM_domain"/>
    <property type="match status" value="1"/>
</dbReference>
<keyword evidence="3" id="KW-0175">Coiled coil</keyword>
<dbReference type="GO" id="GO:0005768">
    <property type="term" value="C:endosome"/>
    <property type="evidence" value="ECO:0007669"/>
    <property type="project" value="TreeGrafter"/>
</dbReference>
<dbReference type="InterPro" id="IPR037351">
    <property type="entry name" value="Murr1"/>
</dbReference>
<accession>A0AAN8JYN0</accession>
<dbReference type="GO" id="GO:2000009">
    <property type="term" value="P:negative regulation of protein localization to cell surface"/>
    <property type="evidence" value="ECO:0007669"/>
    <property type="project" value="TreeGrafter"/>
</dbReference>
<dbReference type="GO" id="GO:0032434">
    <property type="term" value="P:regulation of proteasomal ubiquitin-dependent protein catabolic process"/>
    <property type="evidence" value="ECO:0007669"/>
    <property type="project" value="TreeGrafter"/>
</dbReference>
<evidence type="ECO:0000313" key="5">
    <source>
        <dbReference type="EMBL" id="KAK6183078.1"/>
    </source>
</evidence>
<keyword evidence="6" id="KW-1185">Reference proteome</keyword>
<name>A0AAN8JYN0_PATCE</name>
<sequence length="188" mass="22203">MADDGKSLSALLNGLTRRIYYGEEELTDEFLKNEIYPNSSEEEFEHLVNKTIHLMKNMVSADMDMTQLEMFLTAQMKKREGAMTEQQANIYRKFWKTHKTKIHDKIVAQTMWGNTLQKVSWRIDLKSQGRRTEEINTSSAIMELQIGEHQNKDKLTEVVRFEMDEDKLKDVLKSMQEIEEQIDQYCKK</sequence>
<feature type="coiled-coil region" evidence="3">
    <location>
        <begin position="161"/>
        <end position="188"/>
    </location>
</feature>
<dbReference type="PANTHER" id="PTHR21199">
    <property type="entry name" value="COMM DOMAIN-CONTAINING PROTEIN 1"/>
    <property type="match status" value="1"/>
</dbReference>
<comment type="caution">
    <text evidence="5">The sequence shown here is derived from an EMBL/GenBank/DDBJ whole genome shotgun (WGS) entry which is preliminary data.</text>
</comment>
<feature type="domain" description="COMM" evidence="4">
    <location>
        <begin position="115"/>
        <end position="186"/>
    </location>
</feature>
<dbReference type="AlphaFoldDB" id="A0AAN8JYN0"/>
<proteinExistence type="inferred from homology"/>
<dbReference type="Proteomes" id="UP001347796">
    <property type="component" value="Unassembled WGS sequence"/>
</dbReference>
<gene>
    <name evidence="5" type="ORF">SNE40_010624</name>
</gene>
<evidence type="ECO:0000256" key="1">
    <source>
        <dbReference type="ARBA" id="ARBA00016551"/>
    </source>
</evidence>